<name>A0A9P8P5L9_9ASCO</name>
<reference evidence="1" key="1">
    <citation type="journal article" date="2021" name="Open Biol.">
        <title>Shared evolutionary footprints suggest mitochondrial oxidative damage underlies multiple complex I losses in fungi.</title>
        <authorList>
            <person name="Schikora-Tamarit M.A."/>
            <person name="Marcet-Houben M."/>
            <person name="Nosek J."/>
            <person name="Gabaldon T."/>
        </authorList>
    </citation>
    <scope>NUCLEOTIDE SEQUENCE</scope>
    <source>
        <strain evidence="1">NCAIM Y.01608</strain>
    </source>
</reference>
<dbReference type="EMBL" id="JAEUBD010001178">
    <property type="protein sequence ID" value="KAH3665129.1"/>
    <property type="molecule type" value="Genomic_DNA"/>
</dbReference>
<evidence type="ECO:0000313" key="2">
    <source>
        <dbReference type="Proteomes" id="UP000788993"/>
    </source>
</evidence>
<accession>A0A9P8P5L9</accession>
<evidence type="ECO:0000313" key="1">
    <source>
        <dbReference type="EMBL" id="KAH3665129.1"/>
    </source>
</evidence>
<proteinExistence type="predicted"/>
<comment type="caution">
    <text evidence="1">The sequence shown here is derived from an EMBL/GenBank/DDBJ whole genome shotgun (WGS) entry which is preliminary data.</text>
</comment>
<organism evidence="1 2">
    <name type="scientific">Ogataea polymorpha</name>
    <dbReference type="NCBI Taxonomy" id="460523"/>
    <lineage>
        <taxon>Eukaryota</taxon>
        <taxon>Fungi</taxon>
        <taxon>Dikarya</taxon>
        <taxon>Ascomycota</taxon>
        <taxon>Saccharomycotina</taxon>
        <taxon>Pichiomycetes</taxon>
        <taxon>Pichiales</taxon>
        <taxon>Pichiaceae</taxon>
        <taxon>Ogataea</taxon>
    </lineage>
</organism>
<gene>
    <name evidence="1" type="ORF">OGATHE_003944</name>
</gene>
<protein>
    <submittedName>
        <fullName evidence="1">Uncharacterized protein</fullName>
    </submittedName>
</protein>
<sequence length="422" mass="48389">MSRFATSASESEINIRAMLEDNRRAIKTPKLFESPERVHAREVLLVDLLINSQSCRTNDELQEWEDFRDQLQCGTKGISPSTKSVGVRHTGSKRTNILSKIDTDETYRAFSASSVSEIETTKCPLDPQTNLSNVFVNPEERNKAYGLFKHACQGQGLMDESVRSHTFNLFMYAELARLASANHLFIIDILILLAKILHRYSIKSTYATFMIALHHMRSSSARRLLIGHIQRSRVNLDSDSIGLILAKEDLLGGKIRHQHLLKNANRFDEGSSNFILAFLLDVSPNLAVKYFNNRYVFGTERSKLNSSTVEVFVDFFVPRKRYKELFNVFFFIERHLGLSMNYFLLHTLSGMIMEWSSFPGQLITEPLLLYYHYLRTKRGFKIPKALVARVNERLKPDGGYDKTRASDLIKIVAQSNSYRLTI</sequence>
<reference evidence="1" key="2">
    <citation type="submission" date="2021-01" db="EMBL/GenBank/DDBJ databases">
        <authorList>
            <person name="Schikora-Tamarit M.A."/>
        </authorList>
    </citation>
    <scope>NUCLEOTIDE SEQUENCE</scope>
    <source>
        <strain evidence="1">NCAIM Y.01608</strain>
    </source>
</reference>
<keyword evidence="2" id="KW-1185">Reference proteome</keyword>
<dbReference type="AlphaFoldDB" id="A0A9P8P5L9"/>
<dbReference type="Proteomes" id="UP000788993">
    <property type="component" value="Unassembled WGS sequence"/>
</dbReference>